<reference evidence="3 4" key="1">
    <citation type="submission" date="2019-06" db="EMBL/GenBank/DDBJ databases">
        <title>Sorghum-associated microbial communities from plants grown in Nebraska, USA.</title>
        <authorList>
            <person name="Schachtman D."/>
        </authorList>
    </citation>
    <scope>NUCLEOTIDE SEQUENCE [LARGE SCALE GENOMIC DNA]</scope>
    <source>
        <strain evidence="3 4">1225</strain>
    </source>
</reference>
<dbReference type="Pfam" id="PF03350">
    <property type="entry name" value="UPF0114"/>
    <property type="match status" value="1"/>
</dbReference>
<keyword evidence="4" id="KW-1185">Reference proteome</keyword>
<dbReference type="EMBL" id="VIWP01000012">
    <property type="protein sequence ID" value="TWF47370.1"/>
    <property type="molecule type" value="Genomic_DNA"/>
</dbReference>
<evidence type="ECO:0000256" key="1">
    <source>
        <dbReference type="SAM" id="MobiDB-lite"/>
    </source>
</evidence>
<protein>
    <submittedName>
        <fullName evidence="3">Uncharacterized protein UPF0114</fullName>
    </submittedName>
</protein>
<evidence type="ECO:0000313" key="4">
    <source>
        <dbReference type="Proteomes" id="UP000320653"/>
    </source>
</evidence>
<feature type="transmembrane region" description="Helical" evidence="2">
    <location>
        <begin position="60"/>
        <end position="82"/>
    </location>
</feature>
<accession>A0A561QAJ3</accession>
<feature type="compositionally biased region" description="Basic and acidic residues" evidence="1">
    <location>
        <begin position="154"/>
        <end position="172"/>
    </location>
</feature>
<feature type="transmembrane region" description="Helical" evidence="2">
    <location>
        <begin position="133"/>
        <end position="150"/>
    </location>
</feature>
<proteinExistence type="predicted"/>
<comment type="caution">
    <text evidence="3">The sequence shown here is derived from an EMBL/GenBank/DDBJ whole genome shotgun (WGS) entry which is preliminary data.</text>
</comment>
<name>A0A561QAJ3_9HYPH</name>
<gene>
    <name evidence="3" type="ORF">FHW37_1128</name>
</gene>
<feature type="region of interest" description="Disordered" evidence="1">
    <location>
        <begin position="153"/>
        <end position="172"/>
    </location>
</feature>
<sequence>MISLFRGLRYVLLLAAAGVLVGAFLMFWEAIMMLWESYWMARLNSDTSVIVSVLRASDKILLGIVLMVVGCGIALGFALDIPEQQRSLLPQWMIIDTIAELKNLFFQMIILYLVVHFAAQVGEMQTSPNWEALVLPISALLLAGAMKLTASSHHLSEEGRRERGESRLGKTD</sequence>
<feature type="transmembrane region" description="Helical" evidence="2">
    <location>
        <begin position="12"/>
        <end position="35"/>
    </location>
</feature>
<keyword evidence="2" id="KW-1133">Transmembrane helix</keyword>
<dbReference type="RefSeq" id="WP_145642571.1">
    <property type="nucleotide sequence ID" value="NZ_VIWP01000012.1"/>
</dbReference>
<evidence type="ECO:0000313" key="3">
    <source>
        <dbReference type="EMBL" id="TWF47370.1"/>
    </source>
</evidence>
<dbReference type="Proteomes" id="UP000320653">
    <property type="component" value="Unassembled WGS sequence"/>
</dbReference>
<dbReference type="OrthoDB" id="8018937at2"/>
<feature type="transmembrane region" description="Helical" evidence="2">
    <location>
        <begin position="103"/>
        <end position="121"/>
    </location>
</feature>
<organism evidence="3 4">
    <name type="scientific">Neorhizobium alkalisoli</name>
    <dbReference type="NCBI Taxonomy" id="528178"/>
    <lineage>
        <taxon>Bacteria</taxon>
        <taxon>Pseudomonadati</taxon>
        <taxon>Pseudomonadota</taxon>
        <taxon>Alphaproteobacteria</taxon>
        <taxon>Hyphomicrobiales</taxon>
        <taxon>Rhizobiaceae</taxon>
        <taxon>Rhizobium/Agrobacterium group</taxon>
        <taxon>Neorhizobium</taxon>
    </lineage>
</organism>
<dbReference type="InterPro" id="IPR005134">
    <property type="entry name" value="UPF0114"/>
</dbReference>
<keyword evidence="2" id="KW-0812">Transmembrane</keyword>
<evidence type="ECO:0000256" key="2">
    <source>
        <dbReference type="SAM" id="Phobius"/>
    </source>
</evidence>
<dbReference type="AlphaFoldDB" id="A0A561QAJ3"/>
<keyword evidence="2" id="KW-0472">Membrane</keyword>